<dbReference type="PRINTS" id="PR00086">
    <property type="entry name" value="LLDHDRGNASE"/>
</dbReference>
<comment type="similarity">
    <text evidence="2 7">Belongs to the LDH/MDH superfamily. LDH family.</text>
</comment>
<dbReference type="Proteomes" id="UP000232229">
    <property type="component" value="Chromosome"/>
</dbReference>
<feature type="domain" description="Lactate/malate dehydrogenase N-terminal" evidence="10">
    <location>
        <begin position="7"/>
        <end position="145"/>
    </location>
</feature>
<proteinExistence type="inferred from homology"/>
<feature type="binding site" evidence="7">
    <location>
        <position position="91"/>
    </location>
    <ligand>
        <name>substrate</name>
    </ligand>
</feature>
<evidence type="ECO:0000256" key="4">
    <source>
        <dbReference type="ARBA" id="ARBA00023002"/>
    </source>
</evidence>
<feature type="binding site" evidence="7">
    <location>
        <begin position="123"/>
        <end position="126"/>
    </location>
    <ligand>
        <name>substrate</name>
    </ligand>
</feature>
<comment type="pathway">
    <text evidence="1 7">Fermentation; pyruvate fermentation to lactate; (S)-lactate from pyruvate: step 1/1.</text>
</comment>
<dbReference type="GO" id="GO:0006096">
    <property type="term" value="P:glycolytic process"/>
    <property type="evidence" value="ECO:0007669"/>
    <property type="project" value="UniProtKB-UniRule"/>
</dbReference>
<dbReference type="Gene3D" id="3.90.110.10">
    <property type="entry name" value="Lactate dehydrogenase/glycoside hydrolase, family 4, C-terminal"/>
    <property type="match status" value="1"/>
</dbReference>
<feature type="binding site" evidence="7">
    <location>
        <begin position="151"/>
        <end position="154"/>
    </location>
    <ligand>
        <name>substrate</name>
    </ligand>
</feature>
<dbReference type="CDD" id="cd05291">
    <property type="entry name" value="HicDH_like"/>
    <property type="match status" value="1"/>
</dbReference>
<name>A0A249SNX3_9MOLU</name>
<evidence type="ECO:0000256" key="3">
    <source>
        <dbReference type="ARBA" id="ARBA00012967"/>
    </source>
</evidence>
<feature type="binding site" evidence="7">
    <location>
        <position position="85"/>
    </location>
    <ligand>
        <name>substrate</name>
    </ligand>
</feature>
<dbReference type="InterPro" id="IPR018177">
    <property type="entry name" value="L-lactate_DH_AS"/>
</dbReference>
<dbReference type="InterPro" id="IPR001557">
    <property type="entry name" value="L-lactate/malate_DH"/>
</dbReference>
<dbReference type="PANTHER" id="PTHR43128">
    <property type="entry name" value="L-2-HYDROXYCARBOXYLATE DEHYDROGENASE (NAD(P)(+))"/>
    <property type="match status" value="1"/>
</dbReference>
<reference evidence="12 13" key="1">
    <citation type="submission" date="2017-08" db="EMBL/GenBank/DDBJ databases">
        <title>Complete Genome Sequence of Mesoplasma chauliocola.</title>
        <authorList>
            <person name="Knight T.F.Jr."/>
            <person name="Citino T."/>
        </authorList>
    </citation>
    <scope>NUCLEOTIDE SEQUENCE [LARGE SCALE GENOMIC DNA]</scope>
    <source>
        <strain evidence="12 13">CHPA-2</strain>
    </source>
</reference>
<feature type="binding site" evidence="7">
    <location>
        <position position="68"/>
    </location>
    <ligand>
        <name>NAD(+)</name>
        <dbReference type="ChEBI" id="CHEBI:57540"/>
    </ligand>
</feature>
<evidence type="ECO:0000313" key="12">
    <source>
        <dbReference type="EMBL" id="ASZ09364.1"/>
    </source>
</evidence>
<keyword evidence="5 7" id="KW-0520">NAD</keyword>
<dbReference type="InterPro" id="IPR011304">
    <property type="entry name" value="L-lactate_DH"/>
</dbReference>
<dbReference type="Pfam" id="PF00056">
    <property type="entry name" value="Ldh_1_N"/>
    <property type="match status" value="1"/>
</dbReference>
<feature type="modified residue" description="Phosphotyrosine" evidence="7">
    <location>
        <position position="222"/>
    </location>
</feature>
<accession>A0A249SNX3</accession>
<feature type="binding site" evidence="7">
    <location>
        <position position="231"/>
    </location>
    <ligand>
        <name>substrate</name>
    </ligand>
</feature>
<gene>
    <name evidence="7" type="primary">ldh</name>
    <name evidence="12" type="ORF">CK556_03350</name>
</gene>
<evidence type="ECO:0000256" key="2">
    <source>
        <dbReference type="ARBA" id="ARBA00006054"/>
    </source>
</evidence>
<feature type="binding site" evidence="9">
    <location>
        <begin position="12"/>
        <end position="17"/>
    </location>
    <ligand>
        <name>NAD(+)</name>
        <dbReference type="ChEBI" id="CHEBI:57540"/>
    </ligand>
</feature>
<evidence type="ECO:0000256" key="6">
    <source>
        <dbReference type="ARBA" id="ARBA00049258"/>
    </source>
</evidence>
<dbReference type="InterPro" id="IPR001236">
    <property type="entry name" value="Lactate/malate_DH_N"/>
</dbReference>
<evidence type="ECO:0000256" key="7">
    <source>
        <dbReference type="HAMAP-Rule" id="MF_00488"/>
    </source>
</evidence>
<protein>
    <recommendedName>
        <fullName evidence="3 7">L-lactate dehydrogenase</fullName>
        <shortName evidence="7">L-LDH</shortName>
        <ecNumber evidence="3 7">1.1.1.27</ecNumber>
    </recommendedName>
</protein>
<feature type="binding site" evidence="7 9">
    <location>
        <position position="37"/>
    </location>
    <ligand>
        <name>NAD(+)</name>
        <dbReference type="ChEBI" id="CHEBI:57540"/>
    </ligand>
</feature>
<dbReference type="GO" id="GO:0004459">
    <property type="term" value="F:L-lactate dehydrogenase (NAD+) activity"/>
    <property type="evidence" value="ECO:0007669"/>
    <property type="project" value="UniProtKB-UniRule"/>
</dbReference>
<evidence type="ECO:0000256" key="1">
    <source>
        <dbReference type="ARBA" id="ARBA00004843"/>
    </source>
</evidence>
<dbReference type="Pfam" id="PF02866">
    <property type="entry name" value="Ldh_1_C"/>
    <property type="match status" value="1"/>
</dbReference>
<evidence type="ECO:0000256" key="5">
    <source>
        <dbReference type="ARBA" id="ARBA00023027"/>
    </source>
</evidence>
<dbReference type="STRING" id="1336232.GCA_000518825_01009"/>
<dbReference type="NCBIfam" id="NF000824">
    <property type="entry name" value="PRK00066.1"/>
    <property type="match status" value="1"/>
</dbReference>
<dbReference type="PANTHER" id="PTHR43128:SF16">
    <property type="entry name" value="L-LACTATE DEHYDROGENASE"/>
    <property type="match status" value="1"/>
</dbReference>
<dbReference type="KEGG" id="mchc:CK556_03350"/>
<dbReference type="GO" id="GO:0005737">
    <property type="term" value="C:cytoplasm"/>
    <property type="evidence" value="ECO:0007669"/>
    <property type="project" value="UniProtKB-SubCell"/>
</dbReference>
<dbReference type="PIRSF" id="PIRSF000102">
    <property type="entry name" value="Lac_mal_DH"/>
    <property type="match status" value="1"/>
</dbReference>
<comment type="subunit">
    <text evidence="7">Homotetramer.</text>
</comment>
<evidence type="ECO:0000313" key="13">
    <source>
        <dbReference type="Proteomes" id="UP000232229"/>
    </source>
</evidence>
<dbReference type="PROSITE" id="PS00064">
    <property type="entry name" value="L_LDH"/>
    <property type="match status" value="1"/>
</dbReference>
<evidence type="ECO:0000259" key="11">
    <source>
        <dbReference type="Pfam" id="PF02866"/>
    </source>
</evidence>
<evidence type="ECO:0000256" key="9">
    <source>
        <dbReference type="PIRSR" id="PIRSR000102-3"/>
    </source>
</evidence>
<keyword evidence="4 7" id="KW-0560">Oxidoreductase</keyword>
<dbReference type="InterPro" id="IPR022383">
    <property type="entry name" value="Lactate/malate_DH_C"/>
</dbReference>
<evidence type="ECO:0000256" key="8">
    <source>
        <dbReference type="PIRSR" id="PIRSR000102-1"/>
    </source>
</evidence>
<dbReference type="SUPFAM" id="SSF51735">
    <property type="entry name" value="NAD(P)-binding Rossmann-fold domains"/>
    <property type="match status" value="1"/>
</dbReference>
<dbReference type="NCBIfam" id="TIGR01771">
    <property type="entry name" value="L-LDH-NAD"/>
    <property type="match status" value="1"/>
</dbReference>
<comment type="catalytic activity">
    <reaction evidence="6 7">
        <text>(S)-lactate + NAD(+) = pyruvate + NADH + H(+)</text>
        <dbReference type="Rhea" id="RHEA:23444"/>
        <dbReference type="ChEBI" id="CHEBI:15361"/>
        <dbReference type="ChEBI" id="CHEBI:15378"/>
        <dbReference type="ChEBI" id="CHEBI:16651"/>
        <dbReference type="ChEBI" id="CHEBI:57540"/>
        <dbReference type="ChEBI" id="CHEBI:57945"/>
        <dbReference type="EC" id="1.1.1.27"/>
    </reaction>
</comment>
<dbReference type="InterPro" id="IPR015955">
    <property type="entry name" value="Lactate_DH/Glyco_Ohase_4_C"/>
</dbReference>
<comment type="caution">
    <text evidence="7">Lacks conserved residue(s) required for the propagation of feature annotation.</text>
</comment>
<dbReference type="SUPFAM" id="SSF56327">
    <property type="entry name" value="LDH C-terminal domain-like"/>
    <property type="match status" value="1"/>
</dbReference>
<dbReference type="GO" id="GO:0006089">
    <property type="term" value="P:lactate metabolic process"/>
    <property type="evidence" value="ECO:0007669"/>
    <property type="project" value="TreeGrafter"/>
</dbReference>
<dbReference type="AlphaFoldDB" id="A0A249SNX3"/>
<feature type="binding site" evidence="7">
    <location>
        <position position="16"/>
    </location>
    <ligand>
        <name>NAD(+)</name>
        <dbReference type="ChEBI" id="CHEBI:57540"/>
    </ligand>
</feature>
<dbReference type="HAMAP" id="MF_00488">
    <property type="entry name" value="Lactate_dehydrog"/>
    <property type="match status" value="1"/>
</dbReference>
<feature type="binding site" evidence="7">
    <location>
        <begin position="121"/>
        <end position="123"/>
    </location>
    <ligand>
        <name>NAD(+)</name>
        <dbReference type="ChEBI" id="CHEBI:57540"/>
    </ligand>
</feature>
<dbReference type="EMBL" id="CP023173">
    <property type="protein sequence ID" value="ASZ09364.1"/>
    <property type="molecule type" value="Genomic_DNA"/>
</dbReference>
<keyword evidence="7" id="KW-0963">Cytoplasm</keyword>
<keyword evidence="7" id="KW-0597">Phosphoprotein</keyword>
<dbReference type="UniPathway" id="UPA00554">
    <property type="reaction ID" value="UER00611"/>
</dbReference>
<comment type="subcellular location">
    <subcellularLocation>
        <location evidence="7">Cytoplasm</location>
    </subcellularLocation>
</comment>
<evidence type="ECO:0000259" key="10">
    <source>
        <dbReference type="Pfam" id="PF00056"/>
    </source>
</evidence>
<dbReference type="Gene3D" id="3.40.50.720">
    <property type="entry name" value="NAD(P)-binding Rossmann-like Domain"/>
    <property type="match status" value="1"/>
</dbReference>
<comment type="function">
    <text evidence="7">Catalyzes the conversion of lactate to pyruvate.</text>
</comment>
<organism evidence="12 13">
    <name type="scientific">Mesoplasma chauliocola</name>
    <dbReference type="NCBI Taxonomy" id="216427"/>
    <lineage>
        <taxon>Bacteria</taxon>
        <taxon>Bacillati</taxon>
        <taxon>Mycoplasmatota</taxon>
        <taxon>Mollicutes</taxon>
        <taxon>Entomoplasmatales</taxon>
        <taxon>Entomoplasmataceae</taxon>
        <taxon>Mesoplasma</taxon>
    </lineage>
</organism>
<dbReference type="InterPro" id="IPR036291">
    <property type="entry name" value="NAD(P)-bd_dom_sf"/>
</dbReference>
<feature type="domain" description="Lactate/malate dehydrogenase C-terminal" evidence="11">
    <location>
        <begin position="148"/>
        <end position="314"/>
    </location>
</feature>
<dbReference type="RefSeq" id="WP_027875481.1">
    <property type="nucleotide sequence ID" value="NZ_CP023173.1"/>
</dbReference>
<keyword evidence="13" id="KW-1185">Reference proteome</keyword>
<sequence length="317" mass="34011">MKKTSNKVVLVGTGAVGMSFIYSAVNQGLAEEYVLIDVNTKAAEGNAIDIQDTMAVLDKPFTIKAGTYKDCGDADLIVITAGRPQRPGETRLELIADNSKIMKGIAESIKASGFNGVTVIASNPCDVLTTVYQQVTGYEEHSVVGAGTTLDSARLRRLVAEKLNVAPKSVNAYIMGEHGDSSVAAYSKATVMGQPISKYLTEGKITEADLKECWTRAIRMAYEIIERKGATYYGIGVCLAAISAAILRDEKTTFMVGAKLNGEYGQKGFYTGVPAILGAKGWETIIEWDLSDAEKEAFKKSCEALDATYQKAKEAIA</sequence>
<feature type="binding site" evidence="9">
    <location>
        <position position="98"/>
    </location>
    <ligand>
        <name>NAD(+)</name>
        <dbReference type="ChEBI" id="CHEBI:57540"/>
    </ligand>
</feature>
<feature type="active site" description="Proton acceptor" evidence="7 8">
    <location>
        <position position="178"/>
    </location>
</feature>
<dbReference type="EC" id="1.1.1.27" evidence="3 7"/>